<evidence type="ECO:0000313" key="5">
    <source>
        <dbReference type="EMBL" id="KAG6518901.1"/>
    </source>
</evidence>
<feature type="domain" description="Pectinesterase inhibitor" evidence="4">
    <location>
        <begin position="10"/>
        <end position="160"/>
    </location>
</feature>
<evidence type="ECO:0000313" key="6">
    <source>
        <dbReference type="Proteomes" id="UP000734854"/>
    </source>
</evidence>
<evidence type="ECO:0000256" key="3">
    <source>
        <dbReference type="ARBA" id="ARBA00038471"/>
    </source>
</evidence>
<evidence type="ECO:0000256" key="2">
    <source>
        <dbReference type="ARBA" id="ARBA00023157"/>
    </source>
</evidence>
<accession>A0A8J5HLC9</accession>
<dbReference type="Gene3D" id="1.20.140.40">
    <property type="entry name" value="Invertase/pectin methylesterase inhibitor family protein"/>
    <property type="match status" value="1"/>
</dbReference>
<organism evidence="5 6">
    <name type="scientific">Zingiber officinale</name>
    <name type="common">Ginger</name>
    <name type="synonym">Amomum zingiber</name>
    <dbReference type="NCBI Taxonomy" id="94328"/>
    <lineage>
        <taxon>Eukaryota</taxon>
        <taxon>Viridiplantae</taxon>
        <taxon>Streptophyta</taxon>
        <taxon>Embryophyta</taxon>
        <taxon>Tracheophyta</taxon>
        <taxon>Spermatophyta</taxon>
        <taxon>Magnoliopsida</taxon>
        <taxon>Liliopsida</taxon>
        <taxon>Zingiberales</taxon>
        <taxon>Zingiberaceae</taxon>
        <taxon>Zingiber</taxon>
    </lineage>
</organism>
<dbReference type="SUPFAM" id="SSF101148">
    <property type="entry name" value="Plant invertase/pectin methylesterase inhibitor"/>
    <property type="match status" value="1"/>
</dbReference>
<dbReference type="GO" id="GO:0004857">
    <property type="term" value="F:enzyme inhibitor activity"/>
    <property type="evidence" value="ECO:0007669"/>
    <property type="project" value="InterPro"/>
</dbReference>
<gene>
    <name evidence="5" type="ORF">ZIOFF_022382</name>
</gene>
<reference evidence="5 6" key="1">
    <citation type="submission" date="2020-08" db="EMBL/GenBank/DDBJ databases">
        <title>Plant Genome Project.</title>
        <authorList>
            <person name="Zhang R.-G."/>
        </authorList>
    </citation>
    <scope>NUCLEOTIDE SEQUENCE [LARGE SCALE GENOMIC DNA]</scope>
    <source>
        <tissue evidence="5">Rhizome</tissue>
    </source>
</reference>
<evidence type="ECO:0000256" key="1">
    <source>
        <dbReference type="ARBA" id="ARBA00022729"/>
    </source>
</evidence>
<keyword evidence="2" id="KW-1015">Disulfide bond</keyword>
<proteinExistence type="inferred from homology"/>
<dbReference type="InterPro" id="IPR035513">
    <property type="entry name" value="Invertase/methylesterase_inhib"/>
</dbReference>
<dbReference type="PANTHER" id="PTHR35357">
    <property type="entry name" value="OS02G0537100 PROTEIN"/>
    <property type="match status" value="1"/>
</dbReference>
<dbReference type="SMART" id="SM00856">
    <property type="entry name" value="PMEI"/>
    <property type="match status" value="1"/>
</dbReference>
<dbReference type="CDD" id="cd14859">
    <property type="entry name" value="PMEI_like"/>
    <property type="match status" value="1"/>
</dbReference>
<dbReference type="AlphaFoldDB" id="A0A8J5HLC9"/>
<keyword evidence="1" id="KW-0732">Signal</keyword>
<dbReference type="Pfam" id="PF04043">
    <property type="entry name" value="PMEI"/>
    <property type="match status" value="1"/>
</dbReference>
<name>A0A8J5HLC9_ZINOF</name>
<dbReference type="EMBL" id="JACMSC010000006">
    <property type="protein sequence ID" value="KAG6518901.1"/>
    <property type="molecule type" value="Genomic_DNA"/>
</dbReference>
<comment type="caution">
    <text evidence="5">The sequence shown here is derived from an EMBL/GenBank/DDBJ whole genome shotgun (WGS) entry which is preliminary data.</text>
</comment>
<dbReference type="InterPro" id="IPR006501">
    <property type="entry name" value="Pectinesterase_inhib_dom"/>
</dbReference>
<dbReference type="NCBIfam" id="TIGR01614">
    <property type="entry name" value="PME_inhib"/>
    <property type="match status" value="1"/>
</dbReference>
<dbReference type="PANTHER" id="PTHR35357:SF8">
    <property type="entry name" value="OS01G0111000 PROTEIN"/>
    <property type="match status" value="1"/>
</dbReference>
<dbReference type="Proteomes" id="UP000734854">
    <property type="component" value="Unassembled WGS sequence"/>
</dbReference>
<keyword evidence="6" id="KW-1185">Reference proteome</keyword>
<sequence>MISTTSTPTTPPTLVQITCNATSYYDFCVSSLQSQPDSPKAVDVKGLSSLAVTIAISNATNTSTFAASLADATSTKPPLRSVLRSCATKYRDARQALQWSLDALAADSYDYAFVHVSAAAEYPNVCRVLFRQTPTRLAYPPEMARREQDLEHLCTIALEIISLLG</sequence>
<protein>
    <recommendedName>
        <fullName evidence="4">Pectinesterase inhibitor domain-containing protein</fullName>
    </recommendedName>
</protein>
<evidence type="ECO:0000259" key="4">
    <source>
        <dbReference type="SMART" id="SM00856"/>
    </source>
</evidence>
<comment type="similarity">
    <text evidence="3">Belongs to the PMEI family.</text>
</comment>